<sequence>MTSSQLDDSCYSAIDNRLTKCEGKPSFVIEITDPDLDDAKF</sequence>
<keyword evidence="2" id="KW-1185">Reference proteome</keyword>
<dbReference type="Proteomes" id="UP000010367">
    <property type="component" value="Chromosome"/>
</dbReference>
<dbReference type="KEGG" id="oac:Oscil6304_5108"/>
<evidence type="ECO:0000313" key="1">
    <source>
        <dbReference type="EMBL" id="AFY84610.1"/>
    </source>
</evidence>
<dbReference type="RefSeq" id="WP_015151224.1">
    <property type="nucleotide sequence ID" value="NC_019693.1"/>
</dbReference>
<name>K9TPX8_9CYAN</name>
<dbReference type="AlphaFoldDB" id="K9TPX8"/>
<dbReference type="InParanoid" id="K9TPX8"/>
<dbReference type="EMBL" id="CP003607">
    <property type="protein sequence ID" value="AFY84610.1"/>
    <property type="molecule type" value="Genomic_DNA"/>
</dbReference>
<evidence type="ECO:0000313" key="2">
    <source>
        <dbReference type="Proteomes" id="UP000010367"/>
    </source>
</evidence>
<gene>
    <name evidence="1" type="ORF">Oscil6304_5108</name>
</gene>
<proteinExistence type="predicted"/>
<dbReference type="HOGENOM" id="CLU_3273686_0_0_3"/>
<protein>
    <submittedName>
        <fullName evidence="1">Uncharacterized protein</fullName>
    </submittedName>
</protein>
<organism evidence="1 2">
    <name type="scientific">Oscillatoria acuminata PCC 6304</name>
    <dbReference type="NCBI Taxonomy" id="56110"/>
    <lineage>
        <taxon>Bacteria</taxon>
        <taxon>Bacillati</taxon>
        <taxon>Cyanobacteriota</taxon>
        <taxon>Cyanophyceae</taxon>
        <taxon>Oscillatoriophycideae</taxon>
        <taxon>Oscillatoriales</taxon>
        <taxon>Oscillatoriaceae</taxon>
        <taxon>Oscillatoria</taxon>
    </lineage>
</organism>
<reference evidence="1 2" key="1">
    <citation type="submission" date="2012-06" db="EMBL/GenBank/DDBJ databases">
        <title>Finished chromosome of genome of Oscillatoria acuminata PCC 6304.</title>
        <authorList>
            <consortium name="US DOE Joint Genome Institute"/>
            <person name="Gugger M."/>
            <person name="Coursin T."/>
            <person name="Rippka R."/>
            <person name="Tandeau De Marsac N."/>
            <person name="Huntemann M."/>
            <person name="Wei C.-L."/>
            <person name="Han J."/>
            <person name="Detter J.C."/>
            <person name="Han C."/>
            <person name="Tapia R."/>
            <person name="Davenport K."/>
            <person name="Daligault H."/>
            <person name="Erkkila T."/>
            <person name="Gu W."/>
            <person name="Munk A.C.C."/>
            <person name="Teshima H."/>
            <person name="Xu Y."/>
            <person name="Chain P."/>
            <person name="Chen A."/>
            <person name="Krypides N."/>
            <person name="Mavromatis K."/>
            <person name="Markowitz V."/>
            <person name="Szeto E."/>
            <person name="Ivanova N."/>
            <person name="Mikhailova N."/>
            <person name="Ovchinnikova G."/>
            <person name="Pagani I."/>
            <person name="Pati A."/>
            <person name="Goodwin L."/>
            <person name="Peters L."/>
            <person name="Pitluck S."/>
            <person name="Woyke T."/>
            <person name="Kerfeld C."/>
        </authorList>
    </citation>
    <scope>NUCLEOTIDE SEQUENCE [LARGE SCALE GENOMIC DNA]</scope>
    <source>
        <strain evidence="1 2">PCC 6304</strain>
    </source>
</reference>
<dbReference type="STRING" id="56110.Oscil6304_5108"/>
<accession>K9TPX8</accession>